<evidence type="ECO:0000259" key="4">
    <source>
        <dbReference type="PROSITE" id="PS50893"/>
    </source>
</evidence>
<dbReference type="EMBL" id="DQZW01000033">
    <property type="protein sequence ID" value="HDL89417.1"/>
    <property type="molecule type" value="Genomic_DNA"/>
</dbReference>
<dbReference type="InterPro" id="IPR017871">
    <property type="entry name" value="ABC_transporter-like_CS"/>
</dbReference>
<evidence type="ECO:0000256" key="1">
    <source>
        <dbReference type="ARBA" id="ARBA00022448"/>
    </source>
</evidence>
<dbReference type="PANTHER" id="PTHR43023:SF3">
    <property type="entry name" value="PROTEIN TRIGALACTOSYLDIACYLGLYCEROL 3, CHLOROPLASTIC"/>
    <property type="match status" value="1"/>
</dbReference>
<dbReference type="PANTHER" id="PTHR43023">
    <property type="entry name" value="PROTEIN TRIGALACTOSYLDIACYLGLYCEROL 3, CHLOROPLASTIC"/>
    <property type="match status" value="1"/>
</dbReference>
<dbReference type="InterPro" id="IPR003439">
    <property type="entry name" value="ABC_transporter-like_ATP-bd"/>
</dbReference>
<feature type="domain" description="ABC transporter" evidence="4">
    <location>
        <begin position="8"/>
        <end position="244"/>
    </location>
</feature>
<dbReference type="PROSITE" id="PS50893">
    <property type="entry name" value="ABC_TRANSPORTER_2"/>
    <property type="match status" value="1"/>
</dbReference>
<reference evidence="5" key="1">
    <citation type="journal article" date="2020" name="mSystems">
        <title>Genome- and Community-Level Interaction Insights into Carbon Utilization and Element Cycling Functions of Hydrothermarchaeota in Hydrothermal Sediment.</title>
        <authorList>
            <person name="Zhou Z."/>
            <person name="Liu Y."/>
            <person name="Xu W."/>
            <person name="Pan J."/>
            <person name="Luo Z.H."/>
            <person name="Li M."/>
        </authorList>
    </citation>
    <scope>NUCLEOTIDE SEQUENCE [LARGE SCALE GENOMIC DNA]</scope>
    <source>
        <strain evidence="5">HyVt-19</strain>
    </source>
</reference>
<keyword evidence="2" id="KW-0547">Nucleotide-binding</keyword>
<evidence type="ECO:0000313" key="5">
    <source>
        <dbReference type="EMBL" id="HDL89417.1"/>
    </source>
</evidence>
<dbReference type="GO" id="GO:0016887">
    <property type="term" value="F:ATP hydrolysis activity"/>
    <property type="evidence" value="ECO:0007669"/>
    <property type="project" value="InterPro"/>
</dbReference>
<comment type="caution">
    <text evidence="5">The sequence shown here is derived from an EMBL/GenBank/DDBJ whole genome shotgun (WGS) entry which is preliminary data.</text>
</comment>
<dbReference type="InterPro" id="IPR003593">
    <property type="entry name" value="AAA+_ATPase"/>
</dbReference>
<dbReference type="Pfam" id="PF00005">
    <property type="entry name" value="ABC_tran"/>
    <property type="match status" value="1"/>
</dbReference>
<dbReference type="SUPFAM" id="SSF52540">
    <property type="entry name" value="P-loop containing nucleoside triphosphate hydrolases"/>
    <property type="match status" value="1"/>
</dbReference>
<keyword evidence="1" id="KW-0813">Transport</keyword>
<protein>
    <submittedName>
        <fullName evidence="5">ATP-binding cassette domain-containing protein</fullName>
    </submittedName>
</protein>
<dbReference type="Proteomes" id="UP000886355">
    <property type="component" value="Unassembled WGS sequence"/>
</dbReference>
<sequence length="270" mass="30062">MAFSDSIIVVRNLDSYYGTRQILHSLSFHIPAHQIFVIMGVSGSGKTTLFRHLIGLKPTPPGNVWIYGEDIGSWKSGDWHKYWQRIGVLFQNGALFSSMTVAENITLPLAVHTNLPREIITIMVEMKLHMVGLSGFANYMPAQLSGGMRKRAGLARAIAMDPEILFVDEPSSGLDPITAAGLDDLLLSLKEALGMTVVVVTHELESAFKIGDYMIVMDRGRILVSGTPDDVRKSNDRRVRQFLERRADESGQDLEAYLERLCTVRSRVKS</sequence>
<name>A0A7C1AV48_9BACT</name>
<dbReference type="Gene3D" id="3.40.50.300">
    <property type="entry name" value="P-loop containing nucleotide triphosphate hydrolases"/>
    <property type="match status" value="1"/>
</dbReference>
<dbReference type="AlphaFoldDB" id="A0A7C1AV48"/>
<dbReference type="SMART" id="SM00382">
    <property type="entry name" value="AAA"/>
    <property type="match status" value="1"/>
</dbReference>
<proteinExistence type="predicted"/>
<evidence type="ECO:0000256" key="2">
    <source>
        <dbReference type="ARBA" id="ARBA00022741"/>
    </source>
</evidence>
<keyword evidence="3 5" id="KW-0067">ATP-binding</keyword>
<organism evidence="5">
    <name type="scientific">Thermodesulforhabdus norvegica</name>
    <dbReference type="NCBI Taxonomy" id="39841"/>
    <lineage>
        <taxon>Bacteria</taxon>
        <taxon>Pseudomonadati</taxon>
        <taxon>Thermodesulfobacteriota</taxon>
        <taxon>Syntrophobacteria</taxon>
        <taxon>Syntrophobacterales</taxon>
        <taxon>Thermodesulforhabdaceae</taxon>
        <taxon>Thermodesulforhabdus</taxon>
    </lineage>
</organism>
<dbReference type="GO" id="GO:0005524">
    <property type="term" value="F:ATP binding"/>
    <property type="evidence" value="ECO:0007669"/>
    <property type="project" value="UniProtKB-KW"/>
</dbReference>
<evidence type="ECO:0000256" key="3">
    <source>
        <dbReference type="ARBA" id="ARBA00022840"/>
    </source>
</evidence>
<accession>A0A7C1AV48</accession>
<dbReference type="PROSITE" id="PS00211">
    <property type="entry name" value="ABC_TRANSPORTER_1"/>
    <property type="match status" value="1"/>
</dbReference>
<gene>
    <name evidence="5" type="ORF">ENG14_00760</name>
</gene>
<dbReference type="InterPro" id="IPR027417">
    <property type="entry name" value="P-loop_NTPase"/>
</dbReference>